<dbReference type="SUPFAM" id="SSF56672">
    <property type="entry name" value="DNA/RNA polymerases"/>
    <property type="match status" value="1"/>
</dbReference>
<dbReference type="EMBL" id="GBYX01476027">
    <property type="protein sequence ID" value="JAO05650.1"/>
    <property type="molecule type" value="Transcribed_RNA"/>
</dbReference>
<protein>
    <submittedName>
        <fullName evidence="1">POL3</fullName>
    </submittedName>
</protein>
<organism evidence="1">
    <name type="scientific">Poeciliopsis prolifica</name>
    <name type="common">blackstripe livebearer</name>
    <dbReference type="NCBI Taxonomy" id="188132"/>
    <lineage>
        <taxon>Eukaryota</taxon>
        <taxon>Metazoa</taxon>
        <taxon>Chordata</taxon>
        <taxon>Craniata</taxon>
        <taxon>Vertebrata</taxon>
        <taxon>Euteleostomi</taxon>
        <taxon>Actinopterygii</taxon>
        <taxon>Neopterygii</taxon>
        <taxon>Teleostei</taxon>
        <taxon>Neoteleostei</taxon>
        <taxon>Acanthomorphata</taxon>
        <taxon>Ovalentaria</taxon>
        <taxon>Atherinomorphae</taxon>
        <taxon>Cyprinodontiformes</taxon>
        <taxon>Poeciliidae</taxon>
        <taxon>Poeciliinae</taxon>
        <taxon>Poeciliopsis</taxon>
    </lineage>
</organism>
<accession>A0A0S7ES20</accession>
<evidence type="ECO:0000313" key="1">
    <source>
        <dbReference type="EMBL" id="JAO05650.1"/>
    </source>
</evidence>
<dbReference type="PANTHER" id="PTHR34072">
    <property type="entry name" value="ENZYMATIC POLYPROTEIN-RELATED"/>
    <property type="match status" value="1"/>
</dbReference>
<feature type="non-terminal residue" evidence="1">
    <location>
        <position position="1"/>
    </location>
</feature>
<reference evidence="1" key="1">
    <citation type="submission" date="2014-12" db="EMBL/GenBank/DDBJ databases">
        <title>Parallel Evolution in Life History Adaptation Evident in the Tissue-Specific Poeciliopsis prolifica transcriptome.</title>
        <authorList>
            <person name="Jue N.K."/>
            <person name="Foley R.J."/>
            <person name="Obergfell C."/>
            <person name="Reznick D.N."/>
            <person name="O'Neill R.J."/>
            <person name="O'Neill M.J."/>
        </authorList>
    </citation>
    <scope>NUCLEOTIDE SEQUENCE</scope>
</reference>
<proteinExistence type="predicted"/>
<dbReference type="AlphaFoldDB" id="A0A0S7ES20"/>
<name>A0A0S7ES20_9TELE</name>
<sequence length="166" mass="18497">HHWLRGHQFTVWTDNNPLTYILSKPRLDACEQRWIAKLAPFQFDIKYIPGPKNIVADALSREPFVQPTASHRLIRVPYNDLLAEAEAVATGGVQEAFRWTVHSPEESSGDDQPIVCQSTVVAQAGGLTSSEVGAVLQVHKEHESKVWPTRSSSASVITDFAHIEPY</sequence>
<gene>
    <name evidence="1" type="primary">POL3</name>
</gene>
<dbReference type="InterPro" id="IPR043502">
    <property type="entry name" value="DNA/RNA_pol_sf"/>
</dbReference>
<dbReference type="PANTHER" id="PTHR34072:SF52">
    <property type="entry name" value="RIBONUCLEASE H"/>
    <property type="match status" value="1"/>
</dbReference>